<accession>B9TL57</accession>
<protein>
    <submittedName>
        <fullName evidence="1">Uncharacterized protein</fullName>
    </submittedName>
</protein>
<gene>
    <name evidence="1" type="ORF">RCOM_2116410</name>
</gene>
<dbReference type="EMBL" id="EQ986253">
    <property type="protein sequence ID" value="EEF23405.1"/>
    <property type="molecule type" value="Genomic_DNA"/>
</dbReference>
<proteinExistence type="predicted"/>
<dbReference type="Proteomes" id="UP000008311">
    <property type="component" value="Unassembled WGS sequence"/>
</dbReference>
<dbReference type="InParanoid" id="B9TL57"/>
<evidence type="ECO:0000313" key="2">
    <source>
        <dbReference type="Proteomes" id="UP000008311"/>
    </source>
</evidence>
<sequence length="98" mass="10132">MVVPPGGRLTGDQRRTTRSLVAIPCDGLAETCQVVGAGGDGKHTLAFRADRQVANACHGFAVDLPRHVTADDGAAMTGAVTHANQGFAHRFPSGPNVK</sequence>
<organism evidence="1 2">
    <name type="scientific">Ricinus communis</name>
    <name type="common">Castor bean</name>
    <dbReference type="NCBI Taxonomy" id="3988"/>
    <lineage>
        <taxon>Eukaryota</taxon>
        <taxon>Viridiplantae</taxon>
        <taxon>Streptophyta</taxon>
        <taxon>Embryophyta</taxon>
        <taxon>Tracheophyta</taxon>
        <taxon>Spermatophyta</taxon>
        <taxon>Magnoliopsida</taxon>
        <taxon>eudicotyledons</taxon>
        <taxon>Gunneridae</taxon>
        <taxon>Pentapetalae</taxon>
        <taxon>rosids</taxon>
        <taxon>fabids</taxon>
        <taxon>Malpighiales</taxon>
        <taxon>Euphorbiaceae</taxon>
        <taxon>Acalyphoideae</taxon>
        <taxon>Acalypheae</taxon>
        <taxon>Ricinus</taxon>
    </lineage>
</organism>
<keyword evidence="2" id="KW-1185">Reference proteome</keyword>
<name>B9TL57_RICCO</name>
<dbReference type="AlphaFoldDB" id="B9TL57"/>
<evidence type="ECO:0000313" key="1">
    <source>
        <dbReference type="EMBL" id="EEF23405.1"/>
    </source>
</evidence>
<reference evidence="2" key="1">
    <citation type="journal article" date="2010" name="Nat. Biotechnol.">
        <title>Draft genome sequence of the oilseed species Ricinus communis.</title>
        <authorList>
            <person name="Chan A.P."/>
            <person name="Crabtree J."/>
            <person name="Zhao Q."/>
            <person name="Lorenzi H."/>
            <person name="Orvis J."/>
            <person name="Puiu D."/>
            <person name="Melake-Berhan A."/>
            <person name="Jones K.M."/>
            <person name="Redman J."/>
            <person name="Chen G."/>
            <person name="Cahoon E.B."/>
            <person name="Gedil M."/>
            <person name="Stanke M."/>
            <person name="Haas B.J."/>
            <person name="Wortman J.R."/>
            <person name="Fraser-Liggett C.M."/>
            <person name="Ravel J."/>
            <person name="Rabinowicz P.D."/>
        </authorList>
    </citation>
    <scope>NUCLEOTIDE SEQUENCE [LARGE SCALE GENOMIC DNA]</scope>
    <source>
        <strain evidence="2">cv. Hale</strain>
    </source>
</reference>